<protein>
    <submittedName>
        <fullName evidence="2">Uncharacterized protein</fullName>
    </submittedName>
</protein>
<keyword evidence="1" id="KW-0812">Transmembrane</keyword>
<keyword evidence="1" id="KW-1133">Transmembrane helix</keyword>
<gene>
    <name evidence="2" type="ORF">FHW36_10994</name>
</gene>
<keyword evidence="3" id="KW-1185">Reference proteome</keyword>
<dbReference type="InterPro" id="IPR046487">
    <property type="entry name" value="DUF6580"/>
</dbReference>
<name>A0A561PB02_9BACT</name>
<proteinExistence type="predicted"/>
<keyword evidence="1" id="KW-0472">Membrane</keyword>
<dbReference type="OrthoDB" id="9806699at2"/>
<evidence type="ECO:0000313" key="2">
    <source>
        <dbReference type="EMBL" id="TWF35305.1"/>
    </source>
</evidence>
<evidence type="ECO:0000256" key="1">
    <source>
        <dbReference type="SAM" id="Phobius"/>
    </source>
</evidence>
<sequence>MNTSKSLNFRFSALLLITVGLALTRLFNASCATPLANFTPIGSMALFGGHYFSEKWKAYLLPLMTLWISDLFLNYFVYYHKLVFFYDGFYWTYGAFALATLIGSLIKKVNFRNVIMAAVAAALVHWIITDFGVWMEGRLYPKTATGLIACYVAAIPYMKNMLAGNLLFSAISFGLFEWAQQKYPRLQLISVQ</sequence>
<comment type="caution">
    <text evidence="2">The sequence shown here is derived from an EMBL/GenBank/DDBJ whole genome shotgun (WGS) entry which is preliminary data.</text>
</comment>
<feature type="transmembrane region" description="Helical" evidence="1">
    <location>
        <begin position="139"/>
        <end position="156"/>
    </location>
</feature>
<dbReference type="EMBL" id="VIWO01000009">
    <property type="protein sequence ID" value="TWF35305.1"/>
    <property type="molecule type" value="Genomic_DNA"/>
</dbReference>
<dbReference type="AlphaFoldDB" id="A0A561PB02"/>
<accession>A0A561PB02</accession>
<feature type="transmembrane region" description="Helical" evidence="1">
    <location>
        <begin position="112"/>
        <end position="132"/>
    </location>
</feature>
<evidence type="ECO:0000313" key="3">
    <source>
        <dbReference type="Proteomes" id="UP000320811"/>
    </source>
</evidence>
<dbReference type="Proteomes" id="UP000320811">
    <property type="component" value="Unassembled WGS sequence"/>
</dbReference>
<organism evidence="2 3">
    <name type="scientific">Chitinophaga polysaccharea</name>
    <dbReference type="NCBI Taxonomy" id="1293035"/>
    <lineage>
        <taxon>Bacteria</taxon>
        <taxon>Pseudomonadati</taxon>
        <taxon>Bacteroidota</taxon>
        <taxon>Chitinophagia</taxon>
        <taxon>Chitinophagales</taxon>
        <taxon>Chitinophagaceae</taxon>
        <taxon>Chitinophaga</taxon>
    </lineage>
</organism>
<reference evidence="2 3" key="1">
    <citation type="submission" date="2019-06" db="EMBL/GenBank/DDBJ databases">
        <title>Sorghum-associated microbial communities from plants grown in Nebraska, USA.</title>
        <authorList>
            <person name="Schachtman D."/>
        </authorList>
    </citation>
    <scope>NUCLEOTIDE SEQUENCE [LARGE SCALE GENOMIC DNA]</scope>
    <source>
        <strain evidence="2 3">1209</strain>
    </source>
</reference>
<dbReference type="Pfam" id="PF20221">
    <property type="entry name" value="DUF6580"/>
    <property type="match status" value="1"/>
</dbReference>
<dbReference type="RefSeq" id="WP_145673312.1">
    <property type="nucleotide sequence ID" value="NZ_VIWO01000009.1"/>
</dbReference>
<feature type="transmembrane region" description="Helical" evidence="1">
    <location>
        <begin position="89"/>
        <end position="106"/>
    </location>
</feature>
<feature type="transmembrane region" description="Helical" evidence="1">
    <location>
        <begin position="56"/>
        <end position="77"/>
    </location>
</feature>